<dbReference type="Gene3D" id="3.40.50.300">
    <property type="entry name" value="P-loop containing nucleotide triphosphate hydrolases"/>
    <property type="match status" value="1"/>
</dbReference>
<dbReference type="EMBL" id="WHPC01000002">
    <property type="protein sequence ID" value="MPV35687.1"/>
    <property type="molecule type" value="Genomic_DNA"/>
</dbReference>
<keyword evidence="3" id="KW-0547">Nucleotide-binding</keyword>
<feature type="compositionally biased region" description="Polar residues" evidence="6">
    <location>
        <begin position="327"/>
        <end position="337"/>
    </location>
</feature>
<evidence type="ECO:0000256" key="3">
    <source>
        <dbReference type="ARBA" id="ARBA00022741"/>
    </source>
</evidence>
<evidence type="ECO:0000313" key="9">
    <source>
        <dbReference type="Proteomes" id="UP000437709"/>
    </source>
</evidence>
<dbReference type="OrthoDB" id="9804819at2"/>
<dbReference type="GO" id="GO:0005524">
    <property type="term" value="F:ATP binding"/>
    <property type="evidence" value="ECO:0007669"/>
    <property type="project" value="UniProtKB-KW"/>
</dbReference>
<proteinExistence type="predicted"/>
<evidence type="ECO:0000256" key="5">
    <source>
        <dbReference type="ARBA" id="ARBA00023251"/>
    </source>
</evidence>
<dbReference type="GO" id="GO:0016887">
    <property type="term" value="F:ATP hydrolysis activity"/>
    <property type="evidence" value="ECO:0007669"/>
    <property type="project" value="InterPro"/>
</dbReference>
<accession>A0A6N7EG85</accession>
<evidence type="ECO:0000256" key="2">
    <source>
        <dbReference type="ARBA" id="ARBA00022448"/>
    </source>
</evidence>
<evidence type="ECO:0000256" key="6">
    <source>
        <dbReference type="SAM" id="MobiDB-lite"/>
    </source>
</evidence>
<evidence type="ECO:0000256" key="4">
    <source>
        <dbReference type="ARBA" id="ARBA00022840"/>
    </source>
</evidence>
<dbReference type="PANTHER" id="PTHR42711">
    <property type="entry name" value="ABC TRANSPORTER ATP-BINDING PROTEIN"/>
    <property type="match status" value="1"/>
</dbReference>
<organism evidence="8 9">
    <name type="scientific">Georgenia subflava</name>
    <dbReference type="NCBI Taxonomy" id="1622177"/>
    <lineage>
        <taxon>Bacteria</taxon>
        <taxon>Bacillati</taxon>
        <taxon>Actinomycetota</taxon>
        <taxon>Actinomycetes</taxon>
        <taxon>Micrococcales</taxon>
        <taxon>Bogoriellaceae</taxon>
        <taxon>Georgenia</taxon>
    </lineage>
</organism>
<evidence type="ECO:0000313" key="8">
    <source>
        <dbReference type="EMBL" id="MPV35687.1"/>
    </source>
</evidence>
<dbReference type="Proteomes" id="UP000437709">
    <property type="component" value="Unassembled WGS sequence"/>
</dbReference>
<dbReference type="AlphaFoldDB" id="A0A6N7EG85"/>
<comment type="subcellular location">
    <subcellularLocation>
        <location evidence="1">Cell membrane</location>
        <topology evidence="1">Peripheral membrane protein</topology>
    </subcellularLocation>
</comment>
<dbReference type="GO" id="GO:0005886">
    <property type="term" value="C:plasma membrane"/>
    <property type="evidence" value="ECO:0007669"/>
    <property type="project" value="UniProtKB-SubCell"/>
</dbReference>
<keyword evidence="4 8" id="KW-0067">ATP-binding</keyword>
<reference evidence="8 9" key="1">
    <citation type="submission" date="2019-10" db="EMBL/GenBank/DDBJ databases">
        <title>Georgenia wutianyii sp. nov. and Georgenia yuyongxinii sp. nov. isolated from plateau pika (Ochotona curzoniae) in the Qinghai-Tibet plateau of China.</title>
        <authorList>
            <person name="Tian Z."/>
        </authorList>
    </citation>
    <scope>NUCLEOTIDE SEQUENCE [LARGE SCALE GENOMIC DNA]</scope>
    <source>
        <strain evidence="8 9">JCM 19765</strain>
    </source>
</reference>
<feature type="region of interest" description="Disordered" evidence="6">
    <location>
        <begin position="312"/>
        <end position="337"/>
    </location>
</feature>
<dbReference type="SMART" id="SM00382">
    <property type="entry name" value="AAA"/>
    <property type="match status" value="1"/>
</dbReference>
<dbReference type="GO" id="GO:0046677">
    <property type="term" value="P:response to antibiotic"/>
    <property type="evidence" value="ECO:0007669"/>
    <property type="project" value="UniProtKB-KW"/>
</dbReference>
<dbReference type="SUPFAM" id="SSF52540">
    <property type="entry name" value="P-loop containing nucleoside triphosphate hydrolases"/>
    <property type="match status" value="1"/>
</dbReference>
<evidence type="ECO:0000256" key="1">
    <source>
        <dbReference type="ARBA" id="ARBA00004202"/>
    </source>
</evidence>
<dbReference type="RefSeq" id="WP_152196036.1">
    <property type="nucleotide sequence ID" value="NZ_VUKD01000004.1"/>
</dbReference>
<evidence type="ECO:0000259" key="7">
    <source>
        <dbReference type="PROSITE" id="PS50893"/>
    </source>
</evidence>
<keyword evidence="5" id="KW-0046">Antibiotic resistance</keyword>
<dbReference type="PROSITE" id="PS50893">
    <property type="entry name" value="ABC_TRANSPORTER_2"/>
    <property type="match status" value="1"/>
</dbReference>
<dbReference type="InterPro" id="IPR003593">
    <property type="entry name" value="AAA+_ATPase"/>
</dbReference>
<dbReference type="InterPro" id="IPR003439">
    <property type="entry name" value="ABC_transporter-like_ATP-bd"/>
</dbReference>
<comment type="caution">
    <text evidence="8">The sequence shown here is derived from an EMBL/GenBank/DDBJ whole genome shotgun (WGS) entry which is preliminary data.</text>
</comment>
<dbReference type="PANTHER" id="PTHR42711:SF19">
    <property type="entry name" value="DOXORUBICIN RESISTANCE ATP-BINDING PROTEIN DRRA"/>
    <property type="match status" value="1"/>
</dbReference>
<dbReference type="Pfam" id="PF00005">
    <property type="entry name" value="ABC_tran"/>
    <property type="match status" value="1"/>
</dbReference>
<dbReference type="InterPro" id="IPR050763">
    <property type="entry name" value="ABC_transporter_ATP-binding"/>
</dbReference>
<keyword evidence="9" id="KW-1185">Reference proteome</keyword>
<gene>
    <name evidence="8" type="ORF">GB881_01245</name>
</gene>
<sequence length="337" mass="35398">MNAHDVLRVTGLTRRFGSVVANDDVSLRVRPGEVVGLLGHNGAGKTTLISQVVGLLRPDAGTIRVGTVDAVRNPAAARRHVALQPQAQAPLDGLTPRAAVEIAGRIRGLSQARARAAAEALGAELDIEPWLDQRAQPEGGGLSGGVRRLTAFAMAVAAPTPVLVLDEPTNDVDAARRRLLWAAVRRRADAGAGVLLVTHNVTEAERIVDDLVVLDRGRVVATGSPARLRGTQDSALRLELQLAPDGEDPTTDDATVPLTPLRRTRAGRRVLLTIPTDQAAAAVTWAGALRERERIDGYSLGPATLEDAYLSLTSPAPDGASDGAPEPTTSRTESAHV</sequence>
<feature type="domain" description="ABC transporter" evidence="7">
    <location>
        <begin position="7"/>
        <end position="241"/>
    </location>
</feature>
<name>A0A6N7EG85_9MICO</name>
<dbReference type="InterPro" id="IPR027417">
    <property type="entry name" value="P-loop_NTPase"/>
</dbReference>
<protein>
    <submittedName>
        <fullName evidence="8">ATP-binding cassette domain-containing protein</fullName>
    </submittedName>
</protein>
<keyword evidence="2" id="KW-0813">Transport</keyword>